<dbReference type="Gene3D" id="3.30.565.10">
    <property type="entry name" value="Histidine kinase-like ATPase, C-terminal domain"/>
    <property type="match status" value="1"/>
</dbReference>
<dbReference type="InterPro" id="IPR003594">
    <property type="entry name" value="HATPase_dom"/>
</dbReference>
<dbReference type="GO" id="GO:0005886">
    <property type="term" value="C:plasma membrane"/>
    <property type="evidence" value="ECO:0007669"/>
    <property type="project" value="TreeGrafter"/>
</dbReference>
<dbReference type="Proteomes" id="UP000029628">
    <property type="component" value="Unassembled WGS sequence"/>
</dbReference>
<feature type="domain" description="HAMP" evidence="13">
    <location>
        <begin position="172"/>
        <end position="228"/>
    </location>
</feature>
<evidence type="ECO:0000256" key="6">
    <source>
        <dbReference type="ARBA" id="ARBA00022692"/>
    </source>
</evidence>
<keyword evidence="10 11" id="KW-0472">Membrane</keyword>
<evidence type="ECO:0000256" key="3">
    <source>
        <dbReference type="ARBA" id="ARBA00012438"/>
    </source>
</evidence>
<feature type="transmembrane region" description="Helical" evidence="11">
    <location>
        <begin position="149"/>
        <end position="171"/>
    </location>
</feature>
<protein>
    <recommendedName>
        <fullName evidence="3">histidine kinase</fullName>
        <ecNumber evidence="3">2.7.13.3</ecNumber>
    </recommendedName>
</protein>
<evidence type="ECO:0000313" key="15">
    <source>
        <dbReference type="Proteomes" id="UP000029628"/>
    </source>
</evidence>
<keyword evidence="9" id="KW-0902">Two-component regulatory system</keyword>
<evidence type="ECO:0000256" key="11">
    <source>
        <dbReference type="SAM" id="Phobius"/>
    </source>
</evidence>
<feature type="domain" description="Histidine kinase" evidence="12">
    <location>
        <begin position="236"/>
        <end position="450"/>
    </location>
</feature>
<evidence type="ECO:0000256" key="4">
    <source>
        <dbReference type="ARBA" id="ARBA00022553"/>
    </source>
</evidence>
<dbReference type="AlphaFoldDB" id="A0A096AHS4"/>
<evidence type="ECO:0000256" key="8">
    <source>
        <dbReference type="ARBA" id="ARBA00022989"/>
    </source>
</evidence>
<dbReference type="SUPFAM" id="SSF47384">
    <property type="entry name" value="Homodimeric domain of signal transducing histidine kinase"/>
    <property type="match status" value="1"/>
</dbReference>
<evidence type="ECO:0000256" key="1">
    <source>
        <dbReference type="ARBA" id="ARBA00000085"/>
    </source>
</evidence>
<dbReference type="InterPro" id="IPR005467">
    <property type="entry name" value="His_kinase_dom"/>
</dbReference>
<dbReference type="PANTHER" id="PTHR45436">
    <property type="entry name" value="SENSOR HISTIDINE KINASE YKOH"/>
    <property type="match status" value="1"/>
</dbReference>
<dbReference type="SMART" id="SM00304">
    <property type="entry name" value="HAMP"/>
    <property type="match status" value="1"/>
</dbReference>
<comment type="subcellular location">
    <subcellularLocation>
        <location evidence="2">Membrane</location>
    </subcellularLocation>
</comment>
<keyword evidence="4" id="KW-0597">Phosphoprotein</keyword>
<dbReference type="EMBL" id="JRNT01000031">
    <property type="protein sequence ID" value="KGF46668.1"/>
    <property type="molecule type" value="Genomic_DNA"/>
</dbReference>
<dbReference type="Pfam" id="PF02518">
    <property type="entry name" value="HATPase_c"/>
    <property type="match status" value="1"/>
</dbReference>
<keyword evidence="8 11" id="KW-1133">Transmembrane helix</keyword>
<dbReference type="CDD" id="cd00082">
    <property type="entry name" value="HisKA"/>
    <property type="match status" value="1"/>
</dbReference>
<evidence type="ECO:0000256" key="9">
    <source>
        <dbReference type="ARBA" id="ARBA00023012"/>
    </source>
</evidence>
<dbReference type="Pfam" id="PF00672">
    <property type="entry name" value="HAMP"/>
    <property type="match status" value="1"/>
</dbReference>
<dbReference type="InterPro" id="IPR003661">
    <property type="entry name" value="HisK_dim/P_dom"/>
</dbReference>
<dbReference type="GO" id="GO:0000155">
    <property type="term" value="F:phosphorelay sensor kinase activity"/>
    <property type="evidence" value="ECO:0007669"/>
    <property type="project" value="InterPro"/>
</dbReference>
<dbReference type="Gene3D" id="6.10.340.10">
    <property type="match status" value="1"/>
</dbReference>
<evidence type="ECO:0000313" key="14">
    <source>
        <dbReference type="EMBL" id="KGF46668.1"/>
    </source>
</evidence>
<feature type="transmembrane region" description="Helical" evidence="11">
    <location>
        <begin position="20"/>
        <end position="41"/>
    </location>
</feature>
<dbReference type="CDD" id="cd06225">
    <property type="entry name" value="HAMP"/>
    <property type="match status" value="1"/>
</dbReference>
<dbReference type="eggNOG" id="COG5000">
    <property type="taxonomic scope" value="Bacteria"/>
</dbReference>
<dbReference type="FunFam" id="3.30.565.10:FF:000006">
    <property type="entry name" value="Sensor histidine kinase WalK"/>
    <property type="match status" value="1"/>
</dbReference>
<reference evidence="14 15" key="1">
    <citation type="submission" date="2014-07" db="EMBL/GenBank/DDBJ databases">
        <authorList>
            <person name="McCorrison J."/>
            <person name="Sanka R."/>
            <person name="Torralba M."/>
            <person name="Gillis M."/>
            <person name="Haft D.H."/>
            <person name="Methe B."/>
            <person name="Sutton G."/>
            <person name="Nelson K.E."/>
        </authorList>
    </citation>
    <scope>NUCLEOTIDE SEQUENCE [LARGE SCALE GENOMIC DNA]</scope>
    <source>
        <strain evidence="14 15">DNF00314</strain>
    </source>
</reference>
<dbReference type="InterPro" id="IPR036097">
    <property type="entry name" value="HisK_dim/P_sf"/>
</dbReference>
<keyword evidence="6 11" id="KW-0812">Transmembrane</keyword>
<evidence type="ECO:0000256" key="2">
    <source>
        <dbReference type="ARBA" id="ARBA00004370"/>
    </source>
</evidence>
<keyword evidence="15" id="KW-1185">Reference proteome</keyword>
<dbReference type="InterPro" id="IPR003660">
    <property type="entry name" value="HAMP_dom"/>
</dbReference>
<name>A0A096AHS4_9FIRM</name>
<evidence type="ECO:0000256" key="7">
    <source>
        <dbReference type="ARBA" id="ARBA00022777"/>
    </source>
</evidence>
<accession>A0A096AHS4</accession>
<keyword evidence="7" id="KW-0418">Kinase</keyword>
<dbReference type="InterPro" id="IPR036890">
    <property type="entry name" value="HATPase_C_sf"/>
</dbReference>
<dbReference type="eggNOG" id="COG0642">
    <property type="taxonomic scope" value="Bacteria"/>
</dbReference>
<dbReference type="PANTHER" id="PTHR45436:SF5">
    <property type="entry name" value="SENSOR HISTIDINE KINASE TRCS"/>
    <property type="match status" value="1"/>
</dbReference>
<evidence type="ECO:0000259" key="13">
    <source>
        <dbReference type="PROSITE" id="PS50885"/>
    </source>
</evidence>
<dbReference type="EC" id="2.7.13.3" evidence="3"/>
<dbReference type="PROSITE" id="PS50109">
    <property type="entry name" value="HIS_KIN"/>
    <property type="match status" value="1"/>
</dbReference>
<dbReference type="CDD" id="cd00075">
    <property type="entry name" value="HATPase"/>
    <property type="match status" value="1"/>
</dbReference>
<dbReference type="InterPro" id="IPR050428">
    <property type="entry name" value="TCS_sensor_his_kinase"/>
</dbReference>
<dbReference type="PRINTS" id="PR00344">
    <property type="entry name" value="BCTRLSENSOR"/>
</dbReference>
<keyword evidence="5" id="KW-0808">Transferase</keyword>
<dbReference type="SUPFAM" id="SSF55874">
    <property type="entry name" value="ATPase domain of HSP90 chaperone/DNA topoisomerase II/histidine kinase"/>
    <property type="match status" value="1"/>
</dbReference>
<organism evidence="14 15">
    <name type="scientific">Veillonella montpellierensis DNF00314</name>
    <dbReference type="NCBI Taxonomy" id="1401067"/>
    <lineage>
        <taxon>Bacteria</taxon>
        <taxon>Bacillati</taxon>
        <taxon>Bacillota</taxon>
        <taxon>Negativicutes</taxon>
        <taxon>Veillonellales</taxon>
        <taxon>Veillonellaceae</taxon>
        <taxon>Veillonella</taxon>
    </lineage>
</organism>
<dbReference type="Gene3D" id="1.10.287.130">
    <property type="match status" value="1"/>
</dbReference>
<dbReference type="PROSITE" id="PS50885">
    <property type="entry name" value="HAMP"/>
    <property type="match status" value="1"/>
</dbReference>
<dbReference type="InterPro" id="IPR004358">
    <property type="entry name" value="Sig_transdc_His_kin-like_C"/>
</dbReference>
<sequence length="450" mass="50794">MLFSELSKVYDRFPLTFKLMAWYTIFLSLIVILLSVFVFQFTQRWETSQLKDTLQSTTVNMADDIHQFKPFSNGIFFLVYSDKGGIIKGAIPDGFPGEAPLSPHHITEITINRSTYYYYDSPFQIAGFNGWLRGIAPIRDLTKKTAAMMYGLNLAGFLFLAVGSIGGYLLIKRGLRPLHSISQTARDIGAENNLSRRLLVTDTMAKDEIYELSITLNSMLDSLEDMSNREKQFSSDISHELRTPIAVIQAESEFGKKYSTTIEEAKEGFNHIFEQSRLMTSLISQLLDIARLDHAKTLQLEAFDVSFMLSELEQDYLRICTTKHITIDFDIAPHLVVEAQSVALRRAIGNLIDNAIKFTTDSIQVKARRDTNTVVITVSDNGIGIEKENLHKIWERLYQTETSRSKKDNQGVGLGLYFVNKVVHLHNGTASVQSTIGKGATFEIRLPSCE</sequence>
<dbReference type="SMART" id="SM00387">
    <property type="entry name" value="HATPase_c"/>
    <property type="match status" value="1"/>
</dbReference>
<proteinExistence type="predicted"/>
<dbReference type="Pfam" id="PF00512">
    <property type="entry name" value="HisKA"/>
    <property type="match status" value="1"/>
</dbReference>
<evidence type="ECO:0000256" key="10">
    <source>
        <dbReference type="ARBA" id="ARBA00023136"/>
    </source>
</evidence>
<dbReference type="SMART" id="SM00388">
    <property type="entry name" value="HisKA"/>
    <property type="match status" value="1"/>
</dbReference>
<comment type="caution">
    <text evidence="14">The sequence shown here is derived from an EMBL/GenBank/DDBJ whole genome shotgun (WGS) entry which is preliminary data.</text>
</comment>
<dbReference type="FunFam" id="1.10.287.130:FF:000001">
    <property type="entry name" value="Two-component sensor histidine kinase"/>
    <property type="match status" value="1"/>
</dbReference>
<gene>
    <name evidence="14" type="ORF">HMPREF0872_07530</name>
</gene>
<evidence type="ECO:0000256" key="5">
    <source>
        <dbReference type="ARBA" id="ARBA00022679"/>
    </source>
</evidence>
<evidence type="ECO:0000259" key="12">
    <source>
        <dbReference type="PROSITE" id="PS50109"/>
    </source>
</evidence>
<comment type="catalytic activity">
    <reaction evidence="1">
        <text>ATP + protein L-histidine = ADP + protein N-phospho-L-histidine.</text>
        <dbReference type="EC" id="2.7.13.3"/>
    </reaction>
</comment>